<evidence type="ECO:0000256" key="1">
    <source>
        <dbReference type="ARBA" id="ARBA00022723"/>
    </source>
</evidence>
<dbReference type="GO" id="GO:0090614">
    <property type="term" value="F:5'-methylthioadenosine deaminase activity"/>
    <property type="evidence" value="ECO:0007669"/>
    <property type="project" value="UniProtKB-UniRule"/>
</dbReference>
<feature type="binding site" evidence="4">
    <location>
        <position position="186"/>
    </location>
    <ligand>
        <name>substrate</name>
    </ligand>
</feature>
<dbReference type="InterPro" id="IPR032466">
    <property type="entry name" value="Metal_Hydrolase"/>
</dbReference>
<dbReference type="SUPFAM" id="SSF51556">
    <property type="entry name" value="Metallo-dependent hydrolases"/>
    <property type="match status" value="1"/>
</dbReference>
<dbReference type="EC" id="3.5.4.31" evidence="4"/>
<comment type="cofactor">
    <cofactor evidence="4">
        <name>Zn(2+)</name>
        <dbReference type="ChEBI" id="CHEBI:29105"/>
    </cofactor>
    <text evidence="4">Binds 1 zinc ion per subunit.</text>
</comment>
<feature type="binding site" evidence="4">
    <location>
        <position position="213"/>
    </location>
    <ligand>
        <name>Zn(2+)</name>
        <dbReference type="ChEBI" id="CHEBI:29105"/>
    </ligand>
</feature>
<feature type="domain" description="Amidohydrolase-related" evidence="5">
    <location>
        <begin position="57"/>
        <end position="402"/>
    </location>
</feature>
<reference evidence="6" key="1">
    <citation type="journal article" date="2005" name="Environ. Microbiol.">
        <title>Genetic and functional properties of uncultivated thermophilic crenarchaeotes from a subsurface gold mine as revealed by analysis of genome fragments.</title>
        <authorList>
            <person name="Nunoura T."/>
            <person name="Hirayama H."/>
            <person name="Takami H."/>
            <person name="Oida H."/>
            <person name="Nishi S."/>
            <person name="Shimamura S."/>
            <person name="Suzuki Y."/>
            <person name="Inagaki F."/>
            <person name="Takai K."/>
            <person name="Nealson K.H."/>
            <person name="Horikoshi K."/>
        </authorList>
    </citation>
    <scope>NUCLEOTIDE SEQUENCE</scope>
</reference>
<comment type="catalytic activity">
    <reaction evidence="4">
        <text>S-adenosyl-L-homocysteine + H2O + H(+) = S-inosyl-L-homocysteine + NH4(+)</text>
        <dbReference type="Rhea" id="RHEA:20716"/>
        <dbReference type="ChEBI" id="CHEBI:15377"/>
        <dbReference type="ChEBI" id="CHEBI:15378"/>
        <dbReference type="ChEBI" id="CHEBI:28938"/>
        <dbReference type="ChEBI" id="CHEBI:57856"/>
        <dbReference type="ChEBI" id="CHEBI:57985"/>
        <dbReference type="EC" id="3.5.4.28"/>
    </reaction>
</comment>
<dbReference type="InterPro" id="IPR023512">
    <property type="entry name" value="Deaminase_MtaD/DadD"/>
</dbReference>
<feature type="binding site" evidence="4">
    <location>
        <position position="94"/>
    </location>
    <ligand>
        <name>substrate</name>
    </ligand>
</feature>
<dbReference type="PANTHER" id="PTHR43794:SF11">
    <property type="entry name" value="AMIDOHYDROLASE-RELATED DOMAIN-CONTAINING PROTEIN"/>
    <property type="match status" value="1"/>
</dbReference>
<keyword evidence="1 4" id="KW-0479">Metal-binding</keyword>
<evidence type="ECO:0000256" key="2">
    <source>
        <dbReference type="ARBA" id="ARBA00022801"/>
    </source>
</evidence>
<comment type="similarity">
    <text evidence="4">Belongs to the metallo-dependent hydrolases superfamily. MTA/SAH deaminase family.</text>
</comment>
<feature type="binding site" evidence="4">
    <location>
        <position position="216"/>
    </location>
    <ligand>
        <name>substrate</name>
    </ligand>
</feature>
<dbReference type="Gene3D" id="3.20.20.140">
    <property type="entry name" value="Metal-dependent hydrolases"/>
    <property type="match status" value="1"/>
</dbReference>
<accession>H5SSL5</accession>
<feature type="binding site" evidence="4">
    <location>
        <position position="65"/>
    </location>
    <ligand>
        <name>Zn(2+)</name>
        <dbReference type="ChEBI" id="CHEBI:29105"/>
    </ligand>
</feature>
<comment type="caution">
    <text evidence="4">Lacks conserved residue(s) required for the propagation of feature annotation.</text>
</comment>
<dbReference type="CDD" id="cd01298">
    <property type="entry name" value="ATZ_TRZ_like"/>
    <property type="match status" value="1"/>
</dbReference>
<dbReference type="Pfam" id="PF01979">
    <property type="entry name" value="Amidohydro_1"/>
    <property type="match status" value="1"/>
</dbReference>
<keyword evidence="3 4" id="KW-0862">Zinc</keyword>
<dbReference type="AlphaFoldDB" id="H5SSL5"/>
<reference evidence="6" key="2">
    <citation type="journal article" date="2012" name="PLoS ONE">
        <title>A Deeply Branching Thermophilic Bacterium with an Ancient Acetyl-CoA Pathway Dominates a Subsurface Ecosystem.</title>
        <authorList>
            <person name="Takami H."/>
            <person name="Noguchi H."/>
            <person name="Takaki Y."/>
            <person name="Uchiyama I."/>
            <person name="Toyoda A."/>
            <person name="Nishi S."/>
            <person name="Chee G.-J."/>
            <person name="Arai W."/>
            <person name="Nunoura T."/>
            <person name="Itoh T."/>
            <person name="Hattori M."/>
            <person name="Takai K."/>
        </authorList>
    </citation>
    <scope>NUCLEOTIDE SEQUENCE</scope>
</reference>
<dbReference type="Gene3D" id="2.30.40.10">
    <property type="entry name" value="Urease, subunit C, domain 1"/>
    <property type="match status" value="1"/>
</dbReference>
<evidence type="ECO:0000256" key="3">
    <source>
        <dbReference type="ARBA" id="ARBA00022833"/>
    </source>
</evidence>
<evidence type="ECO:0000259" key="5">
    <source>
        <dbReference type="Pfam" id="PF01979"/>
    </source>
</evidence>
<dbReference type="InterPro" id="IPR011059">
    <property type="entry name" value="Metal-dep_hydrolase_composite"/>
</dbReference>
<gene>
    <name evidence="4" type="primary">mtaD</name>
    <name evidence="6" type="ORF">HGMM_OP3C306</name>
</gene>
<dbReference type="SUPFAM" id="SSF51338">
    <property type="entry name" value="Composite domain of metallo-dependent hydrolases"/>
    <property type="match status" value="1"/>
</dbReference>
<feature type="binding site" evidence="4">
    <location>
        <position position="67"/>
    </location>
    <ligand>
        <name>Zn(2+)</name>
        <dbReference type="ChEBI" id="CHEBI:29105"/>
    </ligand>
</feature>
<sequence>MTILIKDCTAITMSDPFVRRGVSIAIKDGKISKISEDPAAFAGQRFDTVIDGKGKLALPGFVNAHTHLAMVLLRGYSDDRNLHDWLEQDIWPAERKLTEADVYWASLVGIAEMLRSGTTTFSDMYFFMDAVAQAVKESGMRAVLSYGIIAPQPGEKAQKELAITEKFLRDWHTGAEGRIRVAVGPHAPYTCCNEVWQDARDLAIQYNTLIHTHLQETLTEVNDSIRQYHQSPTERLAALRVFEAKTVIAHGVHLSDSDVKILVQHGVGLAHCPTSNLKLGSGIAPVQKYKDMGLAVGIGTDGAASNNNLDMLEELRLAALLAKRSDPTALPAADALRMATSTGAQILGLEGVGHLAEGAPADIIVVDTQGAHWQPGHNPVSDLVYAAHASDVETVIIAGRVVMKDREIRTFDEAKATQKVRALSAKYRRN</sequence>
<dbReference type="GO" id="GO:0046872">
    <property type="term" value="F:metal ion binding"/>
    <property type="evidence" value="ECO:0007669"/>
    <property type="project" value="UniProtKB-KW"/>
</dbReference>
<keyword evidence="2 4" id="KW-0378">Hydrolase</keyword>
<dbReference type="PANTHER" id="PTHR43794">
    <property type="entry name" value="AMINOHYDROLASE SSNA-RELATED"/>
    <property type="match status" value="1"/>
</dbReference>
<organism evidence="6">
    <name type="scientific">Acetithermum autotrophicum</name>
    <dbReference type="NCBI Taxonomy" id="1446466"/>
    <lineage>
        <taxon>Bacteria</taxon>
        <taxon>Candidatus Bipolaricaulota</taxon>
        <taxon>Candidatus Acetithermum</taxon>
    </lineage>
</organism>
<protein>
    <recommendedName>
        <fullName evidence="4">5-methylthioadenosine/S-adenosylhomocysteine deaminase</fullName>
        <shortName evidence="4">MTA/SAH deaminase</shortName>
        <ecNumber evidence="4">3.5.4.28</ecNumber>
        <ecNumber evidence="4">3.5.4.31</ecNumber>
    </recommendedName>
</protein>
<evidence type="ECO:0000256" key="4">
    <source>
        <dbReference type="HAMAP-Rule" id="MF_01281"/>
    </source>
</evidence>
<dbReference type="EC" id="3.5.4.28" evidence="4"/>
<comment type="catalytic activity">
    <reaction evidence="4">
        <text>S-methyl-5'-thioadenosine + H2O + H(+) = S-methyl-5'-thioinosine + NH4(+)</text>
        <dbReference type="Rhea" id="RHEA:25025"/>
        <dbReference type="ChEBI" id="CHEBI:15377"/>
        <dbReference type="ChEBI" id="CHEBI:15378"/>
        <dbReference type="ChEBI" id="CHEBI:17509"/>
        <dbReference type="ChEBI" id="CHEBI:28938"/>
        <dbReference type="ChEBI" id="CHEBI:48595"/>
        <dbReference type="EC" id="3.5.4.31"/>
    </reaction>
</comment>
<name>H5SSL5_ACEAU</name>
<dbReference type="InterPro" id="IPR006680">
    <property type="entry name" value="Amidohydro-rel"/>
</dbReference>
<dbReference type="HAMAP" id="MF_01281">
    <property type="entry name" value="MTA_SAH_deamin"/>
    <property type="match status" value="1"/>
</dbReference>
<dbReference type="EMBL" id="AP011802">
    <property type="protein sequence ID" value="BAL59151.1"/>
    <property type="molecule type" value="Genomic_DNA"/>
</dbReference>
<feature type="binding site" evidence="4">
    <location>
        <position position="301"/>
    </location>
    <ligand>
        <name>Zn(2+)</name>
        <dbReference type="ChEBI" id="CHEBI:29105"/>
    </ligand>
</feature>
<comment type="function">
    <text evidence="4">Catalyzes the deamination of 5-methylthioadenosine and S-adenosyl-L-homocysteine into 5-methylthioinosine and S-inosyl-L-homocysteine, respectively. Is also able to deaminate adenosine.</text>
</comment>
<dbReference type="InterPro" id="IPR050287">
    <property type="entry name" value="MTA/SAH_deaminase"/>
</dbReference>
<feature type="binding site" evidence="4">
    <location>
        <position position="301"/>
    </location>
    <ligand>
        <name>substrate</name>
    </ligand>
</feature>
<dbReference type="FunFam" id="3.20.20.140:FF:000014">
    <property type="entry name" value="5-methylthioadenosine/S-adenosylhomocysteine deaminase"/>
    <property type="match status" value="1"/>
</dbReference>
<proteinExistence type="inferred from homology"/>
<dbReference type="GO" id="GO:0050270">
    <property type="term" value="F:S-adenosylhomocysteine deaminase activity"/>
    <property type="evidence" value="ECO:0007669"/>
    <property type="project" value="UniProtKB-UniRule"/>
</dbReference>
<evidence type="ECO:0000313" key="6">
    <source>
        <dbReference type="EMBL" id="BAL59151.1"/>
    </source>
</evidence>